<protein>
    <submittedName>
        <fullName evidence="2">Uncharacterized protein</fullName>
    </submittedName>
</protein>
<feature type="region of interest" description="Disordered" evidence="1">
    <location>
        <begin position="1"/>
        <end position="32"/>
    </location>
</feature>
<comment type="caution">
    <text evidence="2">The sequence shown here is derived from an EMBL/GenBank/DDBJ whole genome shotgun (WGS) entry which is preliminary data.</text>
</comment>
<sequence length="66" mass="7523">MSPPKDSRAHKPQREAQTLFESPDQDGSPNTKVLELSLDATPFRFLYLPGELRNRVYEILVRTAPP</sequence>
<dbReference type="AlphaFoldDB" id="A0A9P4LII7"/>
<dbReference type="EMBL" id="ML978247">
    <property type="protein sequence ID" value="KAF2026235.1"/>
    <property type="molecule type" value="Genomic_DNA"/>
</dbReference>
<accession>A0A9P4LII7</accession>
<evidence type="ECO:0000256" key="1">
    <source>
        <dbReference type="SAM" id="MobiDB-lite"/>
    </source>
</evidence>
<feature type="compositionally biased region" description="Basic and acidic residues" evidence="1">
    <location>
        <begin position="1"/>
        <end position="14"/>
    </location>
</feature>
<keyword evidence="3" id="KW-1185">Reference proteome</keyword>
<gene>
    <name evidence="2" type="ORF">EK21DRAFT_116022</name>
</gene>
<evidence type="ECO:0000313" key="2">
    <source>
        <dbReference type="EMBL" id="KAF2026235.1"/>
    </source>
</evidence>
<proteinExistence type="predicted"/>
<dbReference type="OrthoDB" id="62952at2759"/>
<dbReference type="Proteomes" id="UP000799777">
    <property type="component" value="Unassembled WGS sequence"/>
</dbReference>
<evidence type="ECO:0000313" key="3">
    <source>
        <dbReference type="Proteomes" id="UP000799777"/>
    </source>
</evidence>
<feature type="compositionally biased region" description="Polar residues" evidence="1">
    <location>
        <begin position="15"/>
        <end position="31"/>
    </location>
</feature>
<name>A0A9P4LII7_9PLEO</name>
<reference evidence="2" key="1">
    <citation type="journal article" date="2020" name="Stud. Mycol.">
        <title>101 Dothideomycetes genomes: a test case for predicting lifestyles and emergence of pathogens.</title>
        <authorList>
            <person name="Haridas S."/>
            <person name="Albert R."/>
            <person name="Binder M."/>
            <person name="Bloem J."/>
            <person name="Labutti K."/>
            <person name="Salamov A."/>
            <person name="Andreopoulos B."/>
            <person name="Baker S."/>
            <person name="Barry K."/>
            <person name="Bills G."/>
            <person name="Bluhm B."/>
            <person name="Cannon C."/>
            <person name="Castanera R."/>
            <person name="Culley D."/>
            <person name="Daum C."/>
            <person name="Ezra D."/>
            <person name="Gonzalez J."/>
            <person name="Henrissat B."/>
            <person name="Kuo A."/>
            <person name="Liang C."/>
            <person name="Lipzen A."/>
            <person name="Lutzoni F."/>
            <person name="Magnuson J."/>
            <person name="Mondo S."/>
            <person name="Nolan M."/>
            <person name="Ohm R."/>
            <person name="Pangilinan J."/>
            <person name="Park H.-J."/>
            <person name="Ramirez L."/>
            <person name="Alfaro M."/>
            <person name="Sun H."/>
            <person name="Tritt A."/>
            <person name="Yoshinaga Y."/>
            <person name="Zwiers L.-H."/>
            <person name="Turgeon B."/>
            <person name="Goodwin S."/>
            <person name="Spatafora J."/>
            <person name="Crous P."/>
            <person name="Grigoriev I."/>
        </authorList>
    </citation>
    <scope>NUCLEOTIDE SEQUENCE</scope>
    <source>
        <strain evidence="2">CBS 110217</strain>
    </source>
</reference>
<organism evidence="2 3">
    <name type="scientific">Setomelanomma holmii</name>
    <dbReference type="NCBI Taxonomy" id="210430"/>
    <lineage>
        <taxon>Eukaryota</taxon>
        <taxon>Fungi</taxon>
        <taxon>Dikarya</taxon>
        <taxon>Ascomycota</taxon>
        <taxon>Pezizomycotina</taxon>
        <taxon>Dothideomycetes</taxon>
        <taxon>Pleosporomycetidae</taxon>
        <taxon>Pleosporales</taxon>
        <taxon>Pleosporineae</taxon>
        <taxon>Phaeosphaeriaceae</taxon>
        <taxon>Setomelanomma</taxon>
    </lineage>
</organism>